<dbReference type="EMBL" id="JH816401">
    <property type="protein sequence ID" value="EKC24994.1"/>
    <property type="molecule type" value="Genomic_DNA"/>
</dbReference>
<proteinExistence type="predicted"/>
<sequence length="260" mass="29477">MFMKACRSVVRRPFAVHWTGVRESTVYLDRSFQVIELDSIKKERPDRRKYIIENFDCLRIDLTKDDTSIGTVTGRHAKKEFSPLHKPEVVIIEGMAEKTFNMEMKSVMRKLGYSGFLENSQCAVNHAGNKSSHEYPTEGNETSKVTVTTKHSSVENLDCVKVDFSKQNFEQQTFSDTISSLTEEFLYDVSTIKPEVILADHIQESQYLMHTRGALRSLGYTGHFSSLQDGRGLGVFVRKDIADNLPIAPGTVYQSYLATS</sequence>
<dbReference type="InParanoid" id="K1Q0X1"/>
<organism evidence="1">
    <name type="scientific">Magallana gigas</name>
    <name type="common">Pacific oyster</name>
    <name type="synonym">Crassostrea gigas</name>
    <dbReference type="NCBI Taxonomy" id="29159"/>
    <lineage>
        <taxon>Eukaryota</taxon>
        <taxon>Metazoa</taxon>
        <taxon>Spiralia</taxon>
        <taxon>Lophotrochozoa</taxon>
        <taxon>Mollusca</taxon>
        <taxon>Bivalvia</taxon>
        <taxon>Autobranchia</taxon>
        <taxon>Pteriomorphia</taxon>
        <taxon>Ostreida</taxon>
        <taxon>Ostreoidea</taxon>
        <taxon>Ostreidae</taxon>
        <taxon>Magallana</taxon>
    </lineage>
</organism>
<gene>
    <name evidence="1" type="ORF">CGI_10024052</name>
</gene>
<accession>K1Q0X1</accession>
<evidence type="ECO:0000313" key="1">
    <source>
        <dbReference type="EMBL" id="EKC24994.1"/>
    </source>
</evidence>
<dbReference type="HOGENOM" id="CLU_1070596_0_0_1"/>
<reference evidence="1" key="1">
    <citation type="journal article" date="2012" name="Nature">
        <title>The oyster genome reveals stress adaptation and complexity of shell formation.</title>
        <authorList>
            <person name="Zhang G."/>
            <person name="Fang X."/>
            <person name="Guo X."/>
            <person name="Li L."/>
            <person name="Luo R."/>
            <person name="Xu F."/>
            <person name="Yang P."/>
            <person name="Zhang L."/>
            <person name="Wang X."/>
            <person name="Qi H."/>
            <person name="Xiong Z."/>
            <person name="Que H."/>
            <person name="Xie Y."/>
            <person name="Holland P.W."/>
            <person name="Paps J."/>
            <person name="Zhu Y."/>
            <person name="Wu F."/>
            <person name="Chen Y."/>
            <person name="Wang J."/>
            <person name="Peng C."/>
            <person name="Meng J."/>
            <person name="Yang L."/>
            <person name="Liu J."/>
            <person name="Wen B."/>
            <person name="Zhang N."/>
            <person name="Huang Z."/>
            <person name="Zhu Q."/>
            <person name="Feng Y."/>
            <person name="Mount A."/>
            <person name="Hedgecock D."/>
            <person name="Xu Z."/>
            <person name="Liu Y."/>
            <person name="Domazet-Loso T."/>
            <person name="Du Y."/>
            <person name="Sun X."/>
            <person name="Zhang S."/>
            <person name="Liu B."/>
            <person name="Cheng P."/>
            <person name="Jiang X."/>
            <person name="Li J."/>
            <person name="Fan D."/>
            <person name="Wang W."/>
            <person name="Fu W."/>
            <person name="Wang T."/>
            <person name="Wang B."/>
            <person name="Zhang J."/>
            <person name="Peng Z."/>
            <person name="Li Y."/>
            <person name="Li N."/>
            <person name="Wang J."/>
            <person name="Chen M."/>
            <person name="He Y."/>
            <person name="Tan F."/>
            <person name="Song X."/>
            <person name="Zheng Q."/>
            <person name="Huang R."/>
            <person name="Yang H."/>
            <person name="Du X."/>
            <person name="Chen L."/>
            <person name="Yang M."/>
            <person name="Gaffney P.M."/>
            <person name="Wang S."/>
            <person name="Luo L."/>
            <person name="She Z."/>
            <person name="Ming Y."/>
            <person name="Huang W."/>
            <person name="Zhang S."/>
            <person name="Huang B."/>
            <person name="Zhang Y."/>
            <person name="Qu T."/>
            <person name="Ni P."/>
            <person name="Miao G."/>
            <person name="Wang J."/>
            <person name="Wang Q."/>
            <person name="Steinberg C.E."/>
            <person name="Wang H."/>
            <person name="Li N."/>
            <person name="Qian L."/>
            <person name="Zhang G."/>
            <person name="Li Y."/>
            <person name="Yang H."/>
            <person name="Liu X."/>
            <person name="Wang J."/>
            <person name="Yin Y."/>
            <person name="Wang J."/>
        </authorList>
    </citation>
    <scope>NUCLEOTIDE SEQUENCE [LARGE SCALE GENOMIC DNA]</scope>
    <source>
        <strain evidence="1">05x7-T-G4-1.051#20</strain>
    </source>
</reference>
<name>K1Q0X1_MAGGI</name>
<dbReference type="AlphaFoldDB" id="K1Q0X1"/>
<protein>
    <submittedName>
        <fullName evidence="1">Uncharacterized protein</fullName>
    </submittedName>
</protein>